<gene>
    <name evidence="1" type="ORF">DDZ44_02355</name>
</gene>
<dbReference type="AlphaFoldDB" id="A0A354YUA4"/>
<accession>A0A354YUA4</accession>
<evidence type="ECO:0008006" key="3">
    <source>
        <dbReference type="Google" id="ProtNLM"/>
    </source>
</evidence>
<comment type="caution">
    <text evidence="1">The sequence shown here is derived from an EMBL/GenBank/DDBJ whole genome shotgun (WGS) entry which is preliminary data.</text>
</comment>
<protein>
    <recommendedName>
        <fullName evidence="3">DUF2889 domain-containing protein</fullName>
    </recommendedName>
</protein>
<evidence type="ECO:0000313" key="1">
    <source>
        <dbReference type="EMBL" id="HBK52764.1"/>
    </source>
</evidence>
<dbReference type="Pfam" id="PF11136">
    <property type="entry name" value="DUF2889"/>
    <property type="match status" value="1"/>
</dbReference>
<proteinExistence type="predicted"/>
<dbReference type="Proteomes" id="UP000263273">
    <property type="component" value="Unassembled WGS sequence"/>
</dbReference>
<reference evidence="1 2" key="1">
    <citation type="journal article" date="2018" name="Nat. Biotechnol.">
        <title>A standardized bacterial taxonomy based on genome phylogeny substantially revises the tree of life.</title>
        <authorList>
            <person name="Parks D.H."/>
            <person name="Chuvochina M."/>
            <person name="Waite D.W."/>
            <person name="Rinke C."/>
            <person name="Skarshewski A."/>
            <person name="Chaumeil P.A."/>
            <person name="Hugenholtz P."/>
        </authorList>
    </citation>
    <scope>NUCLEOTIDE SEQUENCE [LARGE SCALE GENOMIC DNA]</scope>
    <source>
        <strain evidence="1">UBA10948</strain>
    </source>
</reference>
<organism evidence="1 2">
    <name type="scientific">Syntrophomonas wolfei</name>
    <dbReference type="NCBI Taxonomy" id="863"/>
    <lineage>
        <taxon>Bacteria</taxon>
        <taxon>Bacillati</taxon>
        <taxon>Bacillota</taxon>
        <taxon>Clostridia</taxon>
        <taxon>Eubacteriales</taxon>
        <taxon>Syntrophomonadaceae</taxon>
        <taxon>Syntrophomonas</taxon>
    </lineage>
</organism>
<dbReference type="RefSeq" id="WP_276623916.1">
    <property type="nucleotide sequence ID" value="NZ_DLIJ01000032.1"/>
</dbReference>
<name>A0A354YUA4_9FIRM</name>
<evidence type="ECO:0000313" key="2">
    <source>
        <dbReference type="Proteomes" id="UP000263273"/>
    </source>
</evidence>
<dbReference type="InterPro" id="IPR021312">
    <property type="entry name" value="DUF2889"/>
</dbReference>
<dbReference type="EMBL" id="DNZF01000051">
    <property type="protein sequence ID" value="HBK52764.1"/>
    <property type="molecule type" value="Genomic_DNA"/>
</dbReference>
<sequence>MEFLFQRFWHSFVERLDEKYIIARTAYLDTGMEREIVLRIEAESLDIEEAWLLRLGRPGMMADSREELQVLKGIKAYLGSGPELRQALRSVEDELLRSLVNDTVIAVVQAESFLYRERGYNDAAQYTRAWEEFYLGSCRYYSNLERVKVSWGDFIGAFSRETRLFDRCKTQQLFREDNGTYRINGSIIDSFHHMTACLELDQDMTLSQAWADMTRVPDKVCRESTGQLANIIGHTLAGKPKKELARLLGAGQGCVHLIDLLYDSARMLELYMLDVG</sequence>